<comment type="caution">
    <text evidence="1">The sequence shown here is derived from an EMBL/GenBank/DDBJ whole genome shotgun (WGS) entry which is preliminary data.</text>
</comment>
<organism evidence="1 2">
    <name type="scientific">Ixodes persulcatus</name>
    <name type="common">Taiga tick</name>
    <dbReference type="NCBI Taxonomy" id="34615"/>
    <lineage>
        <taxon>Eukaryota</taxon>
        <taxon>Metazoa</taxon>
        <taxon>Ecdysozoa</taxon>
        <taxon>Arthropoda</taxon>
        <taxon>Chelicerata</taxon>
        <taxon>Arachnida</taxon>
        <taxon>Acari</taxon>
        <taxon>Parasitiformes</taxon>
        <taxon>Ixodida</taxon>
        <taxon>Ixodoidea</taxon>
        <taxon>Ixodidae</taxon>
        <taxon>Ixodinae</taxon>
        <taxon>Ixodes</taxon>
    </lineage>
</organism>
<evidence type="ECO:0000313" key="1">
    <source>
        <dbReference type="EMBL" id="KAG0426378.1"/>
    </source>
</evidence>
<protein>
    <submittedName>
        <fullName evidence="1">Uncharacterized protein</fullName>
    </submittedName>
</protein>
<reference evidence="1 2" key="1">
    <citation type="journal article" date="2020" name="Cell">
        <title>Large-Scale Comparative Analyses of Tick Genomes Elucidate Their Genetic Diversity and Vector Capacities.</title>
        <authorList>
            <consortium name="Tick Genome and Microbiome Consortium (TIGMIC)"/>
            <person name="Jia N."/>
            <person name="Wang J."/>
            <person name="Shi W."/>
            <person name="Du L."/>
            <person name="Sun Y."/>
            <person name="Zhan W."/>
            <person name="Jiang J.F."/>
            <person name="Wang Q."/>
            <person name="Zhang B."/>
            <person name="Ji P."/>
            <person name="Bell-Sakyi L."/>
            <person name="Cui X.M."/>
            <person name="Yuan T.T."/>
            <person name="Jiang B.G."/>
            <person name="Yang W.F."/>
            <person name="Lam T.T."/>
            <person name="Chang Q.C."/>
            <person name="Ding S.J."/>
            <person name="Wang X.J."/>
            <person name="Zhu J.G."/>
            <person name="Ruan X.D."/>
            <person name="Zhao L."/>
            <person name="Wei J.T."/>
            <person name="Ye R.Z."/>
            <person name="Que T.C."/>
            <person name="Du C.H."/>
            <person name="Zhou Y.H."/>
            <person name="Cheng J.X."/>
            <person name="Dai P.F."/>
            <person name="Guo W.B."/>
            <person name="Han X.H."/>
            <person name="Huang E.J."/>
            <person name="Li L.F."/>
            <person name="Wei W."/>
            <person name="Gao Y.C."/>
            <person name="Liu J.Z."/>
            <person name="Shao H.Z."/>
            <person name="Wang X."/>
            <person name="Wang C.C."/>
            <person name="Yang T.C."/>
            <person name="Huo Q.B."/>
            <person name="Li W."/>
            <person name="Chen H.Y."/>
            <person name="Chen S.E."/>
            <person name="Zhou L.G."/>
            <person name="Ni X.B."/>
            <person name="Tian J.H."/>
            <person name="Sheng Y."/>
            <person name="Liu T."/>
            <person name="Pan Y.S."/>
            <person name="Xia L.Y."/>
            <person name="Li J."/>
            <person name="Zhao F."/>
            <person name="Cao W.C."/>
        </authorList>
    </citation>
    <scope>NUCLEOTIDE SEQUENCE [LARGE SCALE GENOMIC DNA]</scope>
    <source>
        <strain evidence="1">Iper-2018</strain>
    </source>
</reference>
<dbReference type="EMBL" id="JABSTQ010009724">
    <property type="protein sequence ID" value="KAG0426378.1"/>
    <property type="molecule type" value="Genomic_DNA"/>
</dbReference>
<evidence type="ECO:0000313" key="2">
    <source>
        <dbReference type="Proteomes" id="UP000805193"/>
    </source>
</evidence>
<dbReference type="Proteomes" id="UP000805193">
    <property type="component" value="Unassembled WGS sequence"/>
</dbReference>
<accession>A0AC60PYI4</accession>
<keyword evidence="2" id="KW-1185">Reference proteome</keyword>
<sequence length="698" mass="78463">SLGLFEKCMPDLGCFRNGGHWFHLLYRPLSLLPDDRYLVNTSFLLFTRNNPEMQEYLHTSSHRDMEETFFRPYKPTKIIVHGFMDNIIVGNWIFEMKDRFLDTMDCNVIVVDWRGGNVLPYTQATANCRVVGAEIAHLVKTLEQTFGAKQESFHCIGHSLGAQICGYAGARLQGLGRISGCVANLGCAMQSVSWLDPSDAKFVDVIHSDASMPYMLIEVCILGFGVNEMVGHVDFYPNNGNNQPGCQKYNFRKFVDKGGLIDGVRRFSSCDHIRSLDFYMESITNDMGCLPVAVSCPSWEDFEAGRCSKCGSRGSDCAVMGFYSDRMRTGHTNQRMGKKLYLKTNDEHPFCCTHKYHVAVQMSKTPKRAVWDAFGELFLHLNGKFYVRLSKRPQDIRGGRMYSYYVTTQEEVSDANSLGLEWTNRDPEVDNRLFVHSVKLRPFDSFFKRSVEMMKDPARGEGQGKMWSVVAPAIRIGTVLFLIVQTINAGFTDHAGQLLLRRLGGSPTVTNKCMKSLGCFAYDDIFYHVIHRPINVLPDDRKHIATKFLLYTKRNPNEPELLIADDSNLNESFFDAASKSTTHNSTGVRPENFHVVGHSLGAQIAGYAGERLDKLGRITGLDPAGPYFFHMPPQVRLDPSDAAFVDVIHSDASLPFHLFTNLGIFNEKGTLLLSHSRSIARSAAAALCQKRVSDRGVF</sequence>
<proteinExistence type="predicted"/>
<name>A0AC60PYI4_IXOPE</name>
<feature type="non-terminal residue" evidence="1">
    <location>
        <position position="1"/>
    </location>
</feature>
<gene>
    <name evidence="1" type="ORF">HPB47_026508</name>
</gene>